<dbReference type="Proteomes" id="UP000226192">
    <property type="component" value="Unassembled WGS sequence"/>
</dbReference>
<name>A0A2C5Y5I5_9HYPO</name>
<comment type="caution">
    <text evidence="1">The sequence shown here is derived from an EMBL/GenBank/DDBJ whole genome shotgun (WGS) entry which is preliminary data.</text>
</comment>
<proteinExistence type="predicted"/>
<gene>
    <name evidence="1" type="ORF">CDD81_5176</name>
</gene>
<accession>A0A2C5Y5I5</accession>
<evidence type="ECO:0008006" key="3">
    <source>
        <dbReference type="Google" id="ProtNLM"/>
    </source>
</evidence>
<dbReference type="Pfam" id="PF04299">
    <property type="entry name" value="FMN_bind_2"/>
    <property type="match status" value="1"/>
</dbReference>
<reference evidence="1 2" key="1">
    <citation type="submission" date="2017-06" db="EMBL/GenBank/DDBJ databases">
        <title>Ant-infecting Ophiocordyceps genomes reveal a high diversity of potential behavioral manipulation genes and a possible major role for enterotoxins.</title>
        <authorList>
            <person name="De Bekker C."/>
            <person name="Evans H.C."/>
            <person name="Brachmann A."/>
            <person name="Hughes D.P."/>
        </authorList>
    </citation>
    <scope>NUCLEOTIDE SEQUENCE [LARGE SCALE GENOMIC DNA]</scope>
    <source>
        <strain evidence="1 2">Map64</strain>
    </source>
</reference>
<dbReference type="PIRSF" id="PIRSF010372">
    <property type="entry name" value="PaiB"/>
    <property type="match status" value="1"/>
</dbReference>
<evidence type="ECO:0000313" key="1">
    <source>
        <dbReference type="EMBL" id="PHH63957.1"/>
    </source>
</evidence>
<dbReference type="InterPro" id="IPR012349">
    <property type="entry name" value="Split_barrel_FMN-bd"/>
</dbReference>
<dbReference type="OrthoDB" id="2101473at2759"/>
<dbReference type="Gene3D" id="2.30.110.10">
    <property type="entry name" value="Electron Transport, Fmn-binding Protein, Chain A"/>
    <property type="match status" value="1"/>
</dbReference>
<dbReference type="InterPro" id="IPR007396">
    <property type="entry name" value="TR_PAI2-type"/>
</dbReference>
<dbReference type="SUPFAM" id="SSF50475">
    <property type="entry name" value="FMN-binding split barrel"/>
    <property type="match status" value="1"/>
</dbReference>
<sequence>MFLPSVHVEEDPAVLQQLIHDNPLGIITTALPSDQHPFILSSHIPWVLDVDPDEPHLGRLRGHIARQNPQSQVLMKTAAHSGATLDQELLVLFTAAPQHYVTPKFYVETKPLTGKVVPTWNYAAVEAYGKATVYFDSHSDQTSHFLNRQMHDLSQHAETSIMDYTGRGDRPGPWKVTDAPERYIEIMKKNIIGIEIAIQRLQGKFKMSQEKGKGDSAGIVQGFQRLDSDMGRAMASLVKERSHVEATAKS</sequence>
<evidence type="ECO:0000313" key="2">
    <source>
        <dbReference type="Proteomes" id="UP000226192"/>
    </source>
</evidence>
<dbReference type="PANTHER" id="PTHR35802:SF1">
    <property type="entry name" value="PROTEASE SYNTHASE AND SPORULATION PROTEIN PAI 2"/>
    <property type="match status" value="1"/>
</dbReference>
<dbReference type="AlphaFoldDB" id="A0A2C5Y5I5"/>
<dbReference type="EMBL" id="NJET01000039">
    <property type="protein sequence ID" value="PHH63957.1"/>
    <property type="molecule type" value="Genomic_DNA"/>
</dbReference>
<protein>
    <recommendedName>
        <fullName evidence="3">Transcriptional regulator</fullName>
    </recommendedName>
</protein>
<keyword evidence="2" id="KW-1185">Reference proteome</keyword>
<dbReference type="PANTHER" id="PTHR35802">
    <property type="entry name" value="PROTEASE SYNTHASE AND SPORULATION PROTEIN PAI 2"/>
    <property type="match status" value="1"/>
</dbReference>
<organism evidence="1 2">
    <name type="scientific">Ophiocordyceps australis</name>
    <dbReference type="NCBI Taxonomy" id="1399860"/>
    <lineage>
        <taxon>Eukaryota</taxon>
        <taxon>Fungi</taxon>
        <taxon>Dikarya</taxon>
        <taxon>Ascomycota</taxon>
        <taxon>Pezizomycotina</taxon>
        <taxon>Sordariomycetes</taxon>
        <taxon>Hypocreomycetidae</taxon>
        <taxon>Hypocreales</taxon>
        <taxon>Ophiocordycipitaceae</taxon>
        <taxon>Ophiocordyceps</taxon>
    </lineage>
</organism>